<dbReference type="InterPro" id="IPR017972">
    <property type="entry name" value="Cyt_P450_CS"/>
</dbReference>
<comment type="caution">
    <text evidence="3">The sequence shown here is derived from an EMBL/GenBank/DDBJ whole genome shotgun (WGS) entry which is preliminary data.</text>
</comment>
<dbReference type="PANTHER" id="PTHR46696">
    <property type="entry name" value="P450, PUTATIVE (EUROFUNG)-RELATED"/>
    <property type="match status" value="1"/>
</dbReference>
<keyword evidence="2" id="KW-0479">Metal-binding</keyword>
<dbReference type="PRINTS" id="PR00359">
    <property type="entry name" value="BP450"/>
</dbReference>
<sequence>MHSFSQSPRDPDFVQNPYAFYDRARATGSAIWWDDYEMPALLSHDSVMAALKHPDLARVPPDGLPGFAPHLDDFAAVERHSLLSLEGPAHARLRKLVLRAFTTGRIRGMAPEITALCHDLIDRFPDQPFDLMATYCSQVPVIVIARLLGIDPAHRGQLLDWSHAMVAMYQARVDRVAEDAANTATAEFSAWLRDVLAGKSAQPDGGLLSALCAAQDADHLSADEIVALSILLLNAGHEATVSALGNAVTTLLATGQPGVWTRPETSEAMVEECLRIDPPLHIFTRYAQCPVEIGGATLAPGDEIACVLGAANRDPAAYDAPAEFRPGRKGPLLTSFGAGVHFCLGAPLARLEMRIALEVLFARCPKLTLAALPRYADSYHFHGYPSLLVSV</sequence>
<dbReference type="Pfam" id="PF00067">
    <property type="entry name" value="p450"/>
    <property type="match status" value="1"/>
</dbReference>
<dbReference type="PRINTS" id="PR00385">
    <property type="entry name" value="P450"/>
</dbReference>
<accession>A0ABV3L419</accession>
<keyword evidence="2" id="KW-0503">Monooxygenase</keyword>
<dbReference type="InterPro" id="IPR002397">
    <property type="entry name" value="Cyt_P450_B"/>
</dbReference>
<dbReference type="EMBL" id="JBFBVU010000005">
    <property type="protein sequence ID" value="MEV8466319.1"/>
    <property type="molecule type" value="Genomic_DNA"/>
</dbReference>
<dbReference type="SUPFAM" id="SSF48264">
    <property type="entry name" value="Cytochrome P450"/>
    <property type="match status" value="1"/>
</dbReference>
<name>A0ABV3L419_9RHOB</name>
<gene>
    <name evidence="3" type="ORF">AB0T83_05910</name>
</gene>
<organism evidence="3 4">
    <name type="scientific">Meridianimarinicoccus marinus</name>
    <dbReference type="NCBI Taxonomy" id="3231483"/>
    <lineage>
        <taxon>Bacteria</taxon>
        <taxon>Pseudomonadati</taxon>
        <taxon>Pseudomonadota</taxon>
        <taxon>Alphaproteobacteria</taxon>
        <taxon>Rhodobacterales</taxon>
        <taxon>Paracoccaceae</taxon>
        <taxon>Meridianimarinicoccus</taxon>
    </lineage>
</organism>
<keyword evidence="2" id="KW-0560">Oxidoreductase</keyword>
<keyword evidence="4" id="KW-1185">Reference proteome</keyword>
<evidence type="ECO:0000313" key="3">
    <source>
        <dbReference type="EMBL" id="MEV8466319.1"/>
    </source>
</evidence>
<evidence type="ECO:0000256" key="2">
    <source>
        <dbReference type="RuleBase" id="RU000461"/>
    </source>
</evidence>
<evidence type="ECO:0000313" key="4">
    <source>
        <dbReference type="Proteomes" id="UP001553161"/>
    </source>
</evidence>
<protein>
    <submittedName>
        <fullName evidence="3">Cytochrome P450</fullName>
    </submittedName>
</protein>
<dbReference type="InterPro" id="IPR036396">
    <property type="entry name" value="Cyt_P450_sf"/>
</dbReference>
<dbReference type="PANTHER" id="PTHR46696:SF4">
    <property type="entry name" value="BIOTIN BIOSYNTHESIS CYTOCHROME P450"/>
    <property type="match status" value="1"/>
</dbReference>
<comment type="similarity">
    <text evidence="1 2">Belongs to the cytochrome P450 family.</text>
</comment>
<dbReference type="InterPro" id="IPR001128">
    <property type="entry name" value="Cyt_P450"/>
</dbReference>
<reference evidence="3 4" key="1">
    <citation type="submission" date="2024-07" db="EMBL/GenBank/DDBJ databases">
        <authorList>
            <person name="Kang M."/>
        </authorList>
    </citation>
    <scope>NUCLEOTIDE SEQUENCE [LARGE SCALE GENOMIC DNA]</scope>
    <source>
        <strain evidence="3 4">DFM31</strain>
    </source>
</reference>
<keyword evidence="2" id="KW-0349">Heme</keyword>
<dbReference type="Gene3D" id="1.10.630.10">
    <property type="entry name" value="Cytochrome P450"/>
    <property type="match status" value="1"/>
</dbReference>
<proteinExistence type="inferred from homology"/>
<dbReference type="Proteomes" id="UP001553161">
    <property type="component" value="Unassembled WGS sequence"/>
</dbReference>
<dbReference type="CDD" id="cd20625">
    <property type="entry name" value="CYP164-like"/>
    <property type="match status" value="1"/>
</dbReference>
<dbReference type="PROSITE" id="PS00086">
    <property type="entry name" value="CYTOCHROME_P450"/>
    <property type="match status" value="1"/>
</dbReference>
<keyword evidence="2" id="KW-0408">Iron</keyword>
<dbReference type="RefSeq" id="WP_366192123.1">
    <property type="nucleotide sequence ID" value="NZ_JBFBVU010000005.1"/>
</dbReference>
<evidence type="ECO:0000256" key="1">
    <source>
        <dbReference type="ARBA" id="ARBA00010617"/>
    </source>
</evidence>